<evidence type="ECO:0000259" key="9">
    <source>
        <dbReference type="PROSITE" id="PS51085"/>
    </source>
</evidence>
<dbReference type="SUPFAM" id="SSF54292">
    <property type="entry name" value="2Fe-2S ferredoxin-like"/>
    <property type="match status" value="1"/>
</dbReference>
<dbReference type="InterPro" id="IPR039261">
    <property type="entry name" value="FNR_nucleotide-bd"/>
</dbReference>
<keyword evidence="8" id="KW-0411">Iron-sulfur</keyword>
<dbReference type="Proteomes" id="UP000444980">
    <property type="component" value="Unassembled WGS sequence"/>
</dbReference>
<feature type="domain" description="2Fe-2S ferredoxin-type" evidence="9">
    <location>
        <begin position="271"/>
        <end position="360"/>
    </location>
</feature>
<evidence type="ECO:0000256" key="7">
    <source>
        <dbReference type="ARBA" id="ARBA00023004"/>
    </source>
</evidence>
<proteinExistence type="predicted"/>
<dbReference type="PROSITE" id="PS51085">
    <property type="entry name" value="2FE2S_FER_2"/>
    <property type="match status" value="1"/>
</dbReference>
<keyword evidence="6" id="KW-0560">Oxidoreductase</keyword>
<sequence>MTDTDTDTDPGTVAANTHVQTLEVLEVIAETADAVSVVLEVPDRLVTKFRYLPGQFLTVQVPGATDGDPAVARCYSLSSSPHLDDHLIITVKRVAGGHASNWICDRLRAGDRLTVLSPSGKFVPRSLHQDLLLVGAGSGATPLLSIAKSTLIGGSGAIFFFYANRCEEDIIFASELEEIMVEFPDRFAVRHHLDDRDGQVTRDYLANRLEPYGKCDVYLCGPDGFMTVAREALADAGVPESHVHTEIFQSLSGDPFADIVIPPITEGAEDARVRVEVAGEEHNLSWPREVPLLDVLLSKGIDAPYSCREGACSACACTIRSGDVRMLRNDTLVDADLAAGLTLACQAVPISDEVEIEFDQ</sequence>
<evidence type="ECO:0000313" key="11">
    <source>
        <dbReference type="EMBL" id="GED96707.1"/>
    </source>
</evidence>
<dbReference type="InterPro" id="IPR012675">
    <property type="entry name" value="Beta-grasp_dom_sf"/>
</dbReference>
<dbReference type="Pfam" id="PF00111">
    <property type="entry name" value="Fer2"/>
    <property type="match status" value="1"/>
</dbReference>
<dbReference type="InterPro" id="IPR001041">
    <property type="entry name" value="2Fe-2S_ferredoxin-type"/>
</dbReference>
<dbReference type="PANTHER" id="PTHR47354:SF8">
    <property type="entry name" value="1,2-PHENYLACETYL-COA EPOXIDASE, SUBUNIT E"/>
    <property type="match status" value="1"/>
</dbReference>
<dbReference type="PROSITE" id="PS51384">
    <property type="entry name" value="FAD_FR"/>
    <property type="match status" value="1"/>
</dbReference>
<keyword evidence="4" id="KW-0479">Metal-binding</keyword>
<dbReference type="InterPro" id="IPR008333">
    <property type="entry name" value="Cbr1-like_FAD-bd_dom"/>
</dbReference>
<keyword evidence="5" id="KW-0274">FAD</keyword>
<organism evidence="11 12">
    <name type="scientific">Gordonia crocea</name>
    <dbReference type="NCBI Taxonomy" id="589162"/>
    <lineage>
        <taxon>Bacteria</taxon>
        <taxon>Bacillati</taxon>
        <taxon>Actinomycetota</taxon>
        <taxon>Actinomycetes</taxon>
        <taxon>Mycobacteriales</taxon>
        <taxon>Gordoniaceae</taxon>
        <taxon>Gordonia</taxon>
    </lineage>
</organism>
<dbReference type="EMBL" id="BJOU01000001">
    <property type="protein sequence ID" value="GED96707.1"/>
    <property type="molecule type" value="Genomic_DNA"/>
</dbReference>
<accession>A0A7M3SVN3</accession>
<evidence type="ECO:0000256" key="1">
    <source>
        <dbReference type="ARBA" id="ARBA00001974"/>
    </source>
</evidence>
<dbReference type="Pfam" id="PF00175">
    <property type="entry name" value="NAD_binding_1"/>
    <property type="match status" value="1"/>
</dbReference>
<dbReference type="InterPro" id="IPR017938">
    <property type="entry name" value="Riboflavin_synthase-like_b-brl"/>
</dbReference>
<evidence type="ECO:0000313" key="12">
    <source>
        <dbReference type="Proteomes" id="UP000444980"/>
    </source>
</evidence>
<keyword evidence="7" id="KW-0408">Iron</keyword>
<keyword evidence="12" id="KW-1185">Reference proteome</keyword>
<dbReference type="Pfam" id="PF00970">
    <property type="entry name" value="FAD_binding_6"/>
    <property type="match status" value="1"/>
</dbReference>
<dbReference type="GO" id="GO:0050660">
    <property type="term" value="F:flavin adenine dinucleotide binding"/>
    <property type="evidence" value="ECO:0007669"/>
    <property type="project" value="TreeGrafter"/>
</dbReference>
<keyword evidence="3" id="KW-0001">2Fe-2S</keyword>
<dbReference type="InterPro" id="IPR036010">
    <property type="entry name" value="2Fe-2S_ferredoxin-like_sf"/>
</dbReference>
<evidence type="ECO:0000256" key="6">
    <source>
        <dbReference type="ARBA" id="ARBA00023002"/>
    </source>
</evidence>
<evidence type="ECO:0000256" key="4">
    <source>
        <dbReference type="ARBA" id="ARBA00022723"/>
    </source>
</evidence>
<dbReference type="SUPFAM" id="SSF52343">
    <property type="entry name" value="Ferredoxin reductase-like, C-terminal NADP-linked domain"/>
    <property type="match status" value="1"/>
</dbReference>
<dbReference type="InterPro" id="IPR001709">
    <property type="entry name" value="Flavoprot_Pyr_Nucl_cyt_Rdtase"/>
</dbReference>
<protein>
    <submittedName>
        <fullName evidence="11">Putative oxidoreductase</fullName>
    </submittedName>
</protein>
<feature type="domain" description="FAD-binding FR-type" evidence="10">
    <location>
        <begin position="17"/>
        <end position="125"/>
    </location>
</feature>
<keyword evidence="2" id="KW-0285">Flavoprotein</keyword>
<dbReference type="GO" id="GO:0046872">
    <property type="term" value="F:metal ion binding"/>
    <property type="evidence" value="ECO:0007669"/>
    <property type="project" value="UniProtKB-KW"/>
</dbReference>
<evidence type="ECO:0000256" key="8">
    <source>
        <dbReference type="ARBA" id="ARBA00023014"/>
    </source>
</evidence>
<evidence type="ECO:0000259" key="10">
    <source>
        <dbReference type="PROSITE" id="PS51384"/>
    </source>
</evidence>
<dbReference type="Gene3D" id="3.40.50.80">
    <property type="entry name" value="Nucleotide-binding domain of ferredoxin-NADP reductase (FNR) module"/>
    <property type="match status" value="1"/>
</dbReference>
<comment type="cofactor">
    <cofactor evidence="1">
        <name>FAD</name>
        <dbReference type="ChEBI" id="CHEBI:57692"/>
    </cofactor>
</comment>
<dbReference type="InterPro" id="IPR001433">
    <property type="entry name" value="OxRdtase_FAD/NAD-bd"/>
</dbReference>
<dbReference type="PROSITE" id="PS00197">
    <property type="entry name" value="2FE2S_FER_1"/>
    <property type="match status" value="1"/>
</dbReference>
<dbReference type="PANTHER" id="PTHR47354">
    <property type="entry name" value="NADH OXIDOREDUCTASE HCR"/>
    <property type="match status" value="1"/>
</dbReference>
<evidence type="ECO:0000256" key="5">
    <source>
        <dbReference type="ARBA" id="ARBA00022827"/>
    </source>
</evidence>
<dbReference type="GO" id="GO:0051537">
    <property type="term" value="F:2 iron, 2 sulfur cluster binding"/>
    <property type="evidence" value="ECO:0007669"/>
    <property type="project" value="UniProtKB-KW"/>
</dbReference>
<dbReference type="InterPro" id="IPR017927">
    <property type="entry name" value="FAD-bd_FR_type"/>
</dbReference>
<dbReference type="OrthoDB" id="9796486at2"/>
<dbReference type="PRINTS" id="PR00371">
    <property type="entry name" value="FPNCR"/>
</dbReference>
<dbReference type="Gene3D" id="3.10.20.30">
    <property type="match status" value="1"/>
</dbReference>
<gene>
    <name evidence="11" type="ORF">nbrc107697_07460</name>
</gene>
<reference evidence="12" key="1">
    <citation type="submission" date="2019-06" db="EMBL/GenBank/DDBJ databases">
        <title>Gordonia isolated from sludge of a wastewater treatment plant.</title>
        <authorList>
            <person name="Tamura T."/>
            <person name="Aoyama K."/>
            <person name="Kang Y."/>
            <person name="Saito S."/>
            <person name="Akiyama N."/>
            <person name="Yazawa K."/>
            <person name="Gonoi T."/>
            <person name="Mikami Y."/>
        </authorList>
    </citation>
    <scope>NUCLEOTIDE SEQUENCE [LARGE SCALE GENOMIC DNA]</scope>
    <source>
        <strain evidence="12">NBRC 107697</strain>
    </source>
</reference>
<dbReference type="RefSeq" id="WP_161926140.1">
    <property type="nucleotide sequence ID" value="NZ_BJOU01000001.1"/>
</dbReference>
<comment type="caution">
    <text evidence="11">The sequence shown here is derived from an EMBL/GenBank/DDBJ whole genome shotgun (WGS) entry which is preliminary data.</text>
</comment>
<dbReference type="InterPro" id="IPR006058">
    <property type="entry name" value="2Fe2S_fd_BS"/>
</dbReference>
<dbReference type="AlphaFoldDB" id="A0A7M3SVN3"/>
<dbReference type="InterPro" id="IPR050415">
    <property type="entry name" value="MRET"/>
</dbReference>
<dbReference type="Gene3D" id="2.40.30.10">
    <property type="entry name" value="Translation factors"/>
    <property type="match status" value="1"/>
</dbReference>
<dbReference type="CDD" id="cd06214">
    <property type="entry name" value="PA_degradation_oxidoreductase_like"/>
    <property type="match status" value="1"/>
</dbReference>
<dbReference type="SUPFAM" id="SSF63380">
    <property type="entry name" value="Riboflavin synthase domain-like"/>
    <property type="match status" value="1"/>
</dbReference>
<dbReference type="CDD" id="cd00207">
    <property type="entry name" value="fer2"/>
    <property type="match status" value="1"/>
</dbReference>
<evidence type="ECO:0000256" key="2">
    <source>
        <dbReference type="ARBA" id="ARBA00022630"/>
    </source>
</evidence>
<dbReference type="GO" id="GO:0016491">
    <property type="term" value="F:oxidoreductase activity"/>
    <property type="evidence" value="ECO:0007669"/>
    <property type="project" value="UniProtKB-KW"/>
</dbReference>
<dbReference type="PRINTS" id="PR00410">
    <property type="entry name" value="PHEHYDRXLASE"/>
</dbReference>
<name>A0A7M3SVN3_9ACTN</name>
<evidence type="ECO:0000256" key="3">
    <source>
        <dbReference type="ARBA" id="ARBA00022714"/>
    </source>
</evidence>